<dbReference type="CDD" id="cd06550">
    <property type="entry name" value="TM_ABC_iron-siderophores_like"/>
    <property type="match status" value="1"/>
</dbReference>
<feature type="transmembrane region" description="Helical" evidence="8">
    <location>
        <begin position="189"/>
        <end position="208"/>
    </location>
</feature>
<name>A0A4V3WBG3_9RHOO</name>
<dbReference type="PANTHER" id="PTHR30472">
    <property type="entry name" value="FERRIC ENTEROBACTIN TRANSPORT SYSTEM PERMEASE PROTEIN"/>
    <property type="match status" value="1"/>
</dbReference>
<feature type="transmembrane region" description="Helical" evidence="8">
    <location>
        <begin position="301"/>
        <end position="322"/>
    </location>
</feature>
<accession>A0A4V3WBG3</accession>
<keyword evidence="6 8" id="KW-1133">Transmembrane helix</keyword>
<keyword evidence="7 8" id="KW-0472">Membrane</keyword>
<dbReference type="RefSeq" id="WP_136349639.1">
    <property type="nucleotide sequence ID" value="NZ_SSOC01000006.1"/>
</dbReference>
<evidence type="ECO:0000256" key="8">
    <source>
        <dbReference type="SAM" id="Phobius"/>
    </source>
</evidence>
<feature type="transmembrane region" description="Helical" evidence="8">
    <location>
        <begin position="90"/>
        <end position="112"/>
    </location>
</feature>
<dbReference type="Pfam" id="PF01032">
    <property type="entry name" value="FecCD"/>
    <property type="match status" value="1"/>
</dbReference>
<feature type="transmembrane region" description="Helical" evidence="8">
    <location>
        <begin position="233"/>
        <end position="262"/>
    </location>
</feature>
<dbReference type="InterPro" id="IPR037294">
    <property type="entry name" value="ABC_BtuC-like"/>
</dbReference>
<comment type="subcellular location">
    <subcellularLocation>
        <location evidence="1">Cell membrane</location>
        <topology evidence="1">Multi-pass membrane protein</topology>
    </subcellularLocation>
</comment>
<gene>
    <name evidence="9" type="ORF">E6C76_18125</name>
</gene>
<keyword evidence="5 8" id="KW-0812">Transmembrane</keyword>
<feature type="transmembrane region" description="Helical" evidence="8">
    <location>
        <begin position="118"/>
        <end position="135"/>
    </location>
</feature>
<dbReference type="Gene3D" id="1.10.3470.10">
    <property type="entry name" value="ABC transporter involved in vitamin B12 uptake, BtuC"/>
    <property type="match status" value="1"/>
</dbReference>
<dbReference type="Proteomes" id="UP000308430">
    <property type="component" value="Unassembled WGS sequence"/>
</dbReference>
<sequence>MRKPLHVLTILLALVGAGLGVFAWALSAGSLPIGVGEVWGALFSGDAGMAASVVRELRLPRAVATFAAGGLLATAGALMQVLLRNPLADPYVLGISGGAAVGALACMMLGLAPLAVDGAAFAGALAAMLVVFGLAHGDGSWTQTRLLLTGVIVAAGCGAAISLMLALAPDSRVQPMLFWLMGDASSATRPWPALVVLVAGLLVALPFARDLNVLARGQTAAAALGVRVGRLRVALYLLASLLTASAVTLVGSVAFVGLVVPHLVRLALGNDQRVLLPAAALAGGVLLTAADTLARTLIAPLQLPVGVLTALIGVPVFLFLLARHPR</sequence>
<evidence type="ECO:0000256" key="1">
    <source>
        <dbReference type="ARBA" id="ARBA00004651"/>
    </source>
</evidence>
<reference evidence="9 10" key="1">
    <citation type="submission" date="2019-04" db="EMBL/GenBank/DDBJ databases">
        <title>Azoarcus nasutitermitis sp. nov. isolated from termite nest.</title>
        <authorList>
            <person name="Lin S.-Y."/>
            <person name="Hameed A."/>
            <person name="Hsu Y.-H."/>
            <person name="Young C.-C."/>
        </authorList>
    </citation>
    <scope>NUCLEOTIDE SEQUENCE [LARGE SCALE GENOMIC DNA]</scope>
    <source>
        <strain evidence="9 10">CC-YHH838</strain>
    </source>
</reference>
<evidence type="ECO:0000256" key="6">
    <source>
        <dbReference type="ARBA" id="ARBA00022989"/>
    </source>
</evidence>
<dbReference type="AlphaFoldDB" id="A0A4V3WBG3"/>
<dbReference type="OrthoDB" id="9782305at2"/>
<dbReference type="EMBL" id="SSOC01000006">
    <property type="protein sequence ID" value="THF63159.1"/>
    <property type="molecule type" value="Genomic_DNA"/>
</dbReference>
<dbReference type="GO" id="GO:0022857">
    <property type="term" value="F:transmembrane transporter activity"/>
    <property type="evidence" value="ECO:0007669"/>
    <property type="project" value="InterPro"/>
</dbReference>
<comment type="caution">
    <text evidence="9">The sequence shown here is derived from an EMBL/GenBank/DDBJ whole genome shotgun (WGS) entry which is preliminary data.</text>
</comment>
<feature type="transmembrane region" description="Helical" evidence="8">
    <location>
        <begin position="147"/>
        <end position="169"/>
    </location>
</feature>
<keyword evidence="10" id="KW-1185">Reference proteome</keyword>
<dbReference type="PANTHER" id="PTHR30472:SF25">
    <property type="entry name" value="ABC TRANSPORTER PERMEASE PROTEIN MJ0876-RELATED"/>
    <property type="match status" value="1"/>
</dbReference>
<evidence type="ECO:0000256" key="5">
    <source>
        <dbReference type="ARBA" id="ARBA00022692"/>
    </source>
</evidence>
<dbReference type="InterPro" id="IPR000522">
    <property type="entry name" value="ABC_transptr_permease_BtuC"/>
</dbReference>
<dbReference type="FunFam" id="1.10.3470.10:FF:000001">
    <property type="entry name" value="Vitamin B12 ABC transporter permease BtuC"/>
    <property type="match status" value="1"/>
</dbReference>
<dbReference type="GO" id="GO:0005886">
    <property type="term" value="C:plasma membrane"/>
    <property type="evidence" value="ECO:0007669"/>
    <property type="project" value="UniProtKB-SubCell"/>
</dbReference>
<evidence type="ECO:0000256" key="7">
    <source>
        <dbReference type="ARBA" id="ARBA00023136"/>
    </source>
</evidence>
<organism evidence="9 10">
    <name type="scientific">Pseudothauera nasutitermitis</name>
    <dbReference type="NCBI Taxonomy" id="2565930"/>
    <lineage>
        <taxon>Bacteria</taxon>
        <taxon>Pseudomonadati</taxon>
        <taxon>Pseudomonadota</taxon>
        <taxon>Betaproteobacteria</taxon>
        <taxon>Rhodocyclales</taxon>
        <taxon>Zoogloeaceae</taxon>
        <taxon>Pseudothauera</taxon>
    </lineage>
</organism>
<evidence type="ECO:0000256" key="4">
    <source>
        <dbReference type="ARBA" id="ARBA00022475"/>
    </source>
</evidence>
<evidence type="ECO:0000256" key="2">
    <source>
        <dbReference type="ARBA" id="ARBA00007935"/>
    </source>
</evidence>
<protein>
    <submittedName>
        <fullName evidence="9">Iron ABC transporter permease</fullName>
    </submittedName>
</protein>
<feature type="transmembrane region" description="Helical" evidence="8">
    <location>
        <begin position="64"/>
        <end position="83"/>
    </location>
</feature>
<keyword evidence="4" id="KW-1003">Cell membrane</keyword>
<keyword evidence="3" id="KW-0813">Transport</keyword>
<evidence type="ECO:0000313" key="10">
    <source>
        <dbReference type="Proteomes" id="UP000308430"/>
    </source>
</evidence>
<evidence type="ECO:0000313" key="9">
    <source>
        <dbReference type="EMBL" id="THF63159.1"/>
    </source>
</evidence>
<dbReference type="SUPFAM" id="SSF81345">
    <property type="entry name" value="ABC transporter involved in vitamin B12 uptake, BtuC"/>
    <property type="match status" value="1"/>
</dbReference>
<evidence type="ECO:0000256" key="3">
    <source>
        <dbReference type="ARBA" id="ARBA00022448"/>
    </source>
</evidence>
<comment type="similarity">
    <text evidence="2">Belongs to the binding-protein-dependent transport system permease family. FecCD subfamily.</text>
</comment>
<proteinExistence type="inferred from homology"/>